<evidence type="ECO:0000313" key="1">
    <source>
        <dbReference type="EMBL" id="MBX58036.1"/>
    </source>
</evidence>
<sequence length="48" mass="5117">MKSESSNSISTLLSIQVFELSVDAATLFVDVAEQSLPICEIVTSGEKV</sequence>
<dbReference type="AlphaFoldDB" id="A0A2P2PTG4"/>
<protein>
    <submittedName>
        <fullName evidence="1">Uncharacterized protein</fullName>
    </submittedName>
</protein>
<dbReference type="EMBL" id="GGEC01077552">
    <property type="protein sequence ID" value="MBX58036.1"/>
    <property type="molecule type" value="Transcribed_RNA"/>
</dbReference>
<accession>A0A2P2PTG4</accession>
<organism evidence="1">
    <name type="scientific">Rhizophora mucronata</name>
    <name type="common">Asiatic mangrove</name>
    <dbReference type="NCBI Taxonomy" id="61149"/>
    <lineage>
        <taxon>Eukaryota</taxon>
        <taxon>Viridiplantae</taxon>
        <taxon>Streptophyta</taxon>
        <taxon>Embryophyta</taxon>
        <taxon>Tracheophyta</taxon>
        <taxon>Spermatophyta</taxon>
        <taxon>Magnoliopsida</taxon>
        <taxon>eudicotyledons</taxon>
        <taxon>Gunneridae</taxon>
        <taxon>Pentapetalae</taxon>
        <taxon>rosids</taxon>
        <taxon>fabids</taxon>
        <taxon>Malpighiales</taxon>
        <taxon>Rhizophoraceae</taxon>
        <taxon>Rhizophora</taxon>
    </lineage>
</organism>
<proteinExistence type="predicted"/>
<name>A0A2P2PTG4_RHIMU</name>
<reference evidence="1" key="1">
    <citation type="submission" date="2018-02" db="EMBL/GenBank/DDBJ databases">
        <title>Rhizophora mucronata_Transcriptome.</title>
        <authorList>
            <person name="Meera S.P."/>
            <person name="Sreeshan A."/>
            <person name="Augustine A."/>
        </authorList>
    </citation>
    <scope>NUCLEOTIDE SEQUENCE</scope>
    <source>
        <tissue evidence="1">Leaf</tissue>
    </source>
</reference>